<evidence type="ECO:0000313" key="2">
    <source>
        <dbReference type="EMBL" id="MCI47908.1"/>
    </source>
</evidence>
<comment type="caution">
    <text evidence="2">The sequence shown here is derived from an EMBL/GenBank/DDBJ whole genome shotgun (WGS) entry which is preliminary data.</text>
</comment>
<proteinExistence type="predicted"/>
<feature type="region of interest" description="Disordered" evidence="1">
    <location>
        <begin position="1"/>
        <end position="43"/>
    </location>
</feature>
<accession>A0A392SG82</accession>
<keyword evidence="3" id="KW-1185">Reference proteome</keyword>
<dbReference type="Proteomes" id="UP000265520">
    <property type="component" value="Unassembled WGS sequence"/>
</dbReference>
<evidence type="ECO:0000313" key="3">
    <source>
        <dbReference type="Proteomes" id="UP000265520"/>
    </source>
</evidence>
<reference evidence="2 3" key="1">
    <citation type="journal article" date="2018" name="Front. Plant Sci.">
        <title>Red Clover (Trifolium pratense) and Zigzag Clover (T. medium) - A Picture of Genomic Similarities and Differences.</title>
        <authorList>
            <person name="Dluhosova J."/>
            <person name="Istvanek J."/>
            <person name="Nedelnik J."/>
            <person name="Repkova J."/>
        </authorList>
    </citation>
    <scope>NUCLEOTIDE SEQUENCE [LARGE SCALE GENOMIC DNA]</scope>
    <source>
        <strain evidence="3">cv. 10/8</strain>
        <tissue evidence="2">Leaf</tissue>
    </source>
</reference>
<name>A0A392SG82_9FABA</name>
<feature type="compositionally biased region" description="Basic and acidic residues" evidence="1">
    <location>
        <begin position="1"/>
        <end position="35"/>
    </location>
</feature>
<sequence length="43" mass="4720">MKSVRSKNEEPRIGKKNEIGKDASLSERRGGREAAESVADGFE</sequence>
<evidence type="ECO:0000256" key="1">
    <source>
        <dbReference type="SAM" id="MobiDB-lite"/>
    </source>
</evidence>
<dbReference type="EMBL" id="LXQA010378837">
    <property type="protein sequence ID" value="MCI47908.1"/>
    <property type="molecule type" value="Genomic_DNA"/>
</dbReference>
<protein>
    <submittedName>
        <fullName evidence="2">Uncharacterized protein</fullName>
    </submittedName>
</protein>
<organism evidence="2 3">
    <name type="scientific">Trifolium medium</name>
    <dbReference type="NCBI Taxonomy" id="97028"/>
    <lineage>
        <taxon>Eukaryota</taxon>
        <taxon>Viridiplantae</taxon>
        <taxon>Streptophyta</taxon>
        <taxon>Embryophyta</taxon>
        <taxon>Tracheophyta</taxon>
        <taxon>Spermatophyta</taxon>
        <taxon>Magnoliopsida</taxon>
        <taxon>eudicotyledons</taxon>
        <taxon>Gunneridae</taxon>
        <taxon>Pentapetalae</taxon>
        <taxon>rosids</taxon>
        <taxon>fabids</taxon>
        <taxon>Fabales</taxon>
        <taxon>Fabaceae</taxon>
        <taxon>Papilionoideae</taxon>
        <taxon>50 kb inversion clade</taxon>
        <taxon>NPAAA clade</taxon>
        <taxon>Hologalegina</taxon>
        <taxon>IRL clade</taxon>
        <taxon>Trifolieae</taxon>
        <taxon>Trifolium</taxon>
    </lineage>
</organism>
<dbReference type="AlphaFoldDB" id="A0A392SG82"/>